<dbReference type="Proteomes" id="UP000319941">
    <property type="component" value="Unassembled WGS sequence"/>
</dbReference>
<dbReference type="SMART" id="SM00487">
    <property type="entry name" value="DEXDc"/>
    <property type="match status" value="1"/>
</dbReference>
<dbReference type="Pfam" id="PF04851">
    <property type="entry name" value="ResIII"/>
    <property type="match status" value="1"/>
</dbReference>
<dbReference type="GO" id="GO:0005524">
    <property type="term" value="F:ATP binding"/>
    <property type="evidence" value="ECO:0007669"/>
    <property type="project" value="InterPro"/>
</dbReference>
<dbReference type="InterPro" id="IPR027417">
    <property type="entry name" value="P-loop_NTPase"/>
</dbReference>
<reference evidence="3 4" key="1">
    <citation type="submission" date="2019-07" db="EMBL/GenBank/DDBJ databases">
        <title>Diversity of Bacteria from Kongsfjorden, Arctic.</title>
        <authorList>
            <person name="Yu Y."/>
        </authorList>
    </citation>
    <scope>NUCLEOTIDE SEQUENCE [LARGE SCALE GENOMIC DNA]</scope>
    <source>
        <strain evidence="3 4">SM1923</strain>
    </source>
</reference>
<keyword evidence="4" id="KW-1185">Reference proteome</keyword>
<proteinExistence type="predicted"/>
<sequence>MSFFRDNIKSYRLQSIESPGLRSCQLGAIWALKSQQTLRNKKIASLISMPTGTGKTAVMLAACFELKFKKVLIVVSSTILRRQLKDQFTNLDILKDIGCIDDGLGPVNVYEVTKRVKDKETWVEVLRKHDVIVAHPNSISPYYMDVEPIPADLLDAIFIDEAHHEPAPTWRDLNSYYQLIPRFFFTATPYRQDRQRIKAKLLYHYSLEEALADGVLRAVDLVPLNAGFHKHASDSILIEKAFEIFNLNNNNSILVRTDSIKDAEALLTLYRAQGFNIDVIHNKRSSNVNQGIINKVRCRELDGLICIGMASEGLDIPNLNIAVLHSTPRSIPYTIQFLGRISRKHQSQQANAKLIANIDEVKKEVIPLYKANKSWGVLLPQIAEKKISSAKLYQSTSIFKESFQLPELSVYFSATIYELPTSTILNDIDLDDHKSKEGVEIAYYEQADKSSPITIVTSWPKPIEWASNQIYIENMLDVHIIYVNHSRNLLFELTTSMKAFKNIKSAMYANLQPLPHNKLYKVLSKFPQNDYLMVGMKNAATNGPSHPAYKTFIGTSVQSSVRASDGRIFGIGHALLKFENKSIWGVGVKNGRVWSVQRGTASEFGEWCEKLSRLINDGPVVNNLPGLSFLMKSETIDRVHELPIAIIPDSLFYRALDITISKVKGGSYHNIVPDMLLKSINKTTGVVSGEVVLGEDKLSFEYSVNEIPFLKIEGASGFAIRVDRYNETLAEGNIEEVFNRYLPSLVMPDGTVIIGRNKLIPNKSIEKLPEGLWISKNWEGCNIRAEAYKSIVIDNEPDVGKPVINHVADLYKPLLTDSSDLIFLDDGANEIADIIVVDAKLSVITFVHCKYSGSDAPGCRKSDCDELFAQAMRSIHWVSSPNLFERLNDRLNNAKKSKIIFGKNETFENIAQRFSVNEWSYKIVLAQPGFKIDKVSDRNRPNNNVYELAVPVYERIIGTDASMEVWGS</sequence>
<evidence type="ECO:0000259" key="1">
    <source>
        <dbReference type="PROSITE" id="PS51192"/>
    </source>
</evidence>
<dbReference type="Gene3D" id="3.40.50.300">
    <property type="entry name" value="P-loop containing nucleotide triphosphate hydrolases"/>
    <property type="match status" value="2"/>
</dbReference>
<feature type="domain" description="Helicase ATP-binding" evidence="1">
    <location>
        <begin position="36"/>
        <end position="207"/>
    </location>
</feature>
<evidence type="ECO:0000313" key="4">
    <source>
        <dbReference type="Proteomes" id="UP000319941"/>
    </source>
</evidence>
<dbReference type="InterPro" id="IPR001650">
    <property type="entry name" value="Helicase_C-like"/>
</dbReference>
<dbReference type="SUPFAM" id="SSF52540">
    <property type="entry name" value="P-loop containing nucleoside triphosphate hydrolases"/>
    <property type="match status" value="1"/>
</dbReference>
<dbReference type="OrthoDB" id="5165890at2"/>
<dbReference type="PROSITE" id="PS51194">
    <property type="entry name" value="HELICASE_CTER"/>
    <property type="match status" value="1"/>
</dbReference>
<dbReference type="PANTHER" id="PTHR47396:SF1">
    <property type="entry name" value="ATP-DEPENDENT HELICASE IRC3-RELATED"/>
    <property type="match status" value="1"/>
</dbReference>
<protein>
    <submittedName>
        <fullName evidence="3">DEAD/DEAH box helicase</fullName>
    </submittedName>
</protein>
<dbReference type="Pfam" id="PF00271">
    <property type="entry name" value="Helicase_C"/>
    <property type="match status" value="1"/>
</dbReference>
<evidence type="ECO:0000259" key="2">
    <source>
        <dbReference type="PROSITE" id="PS51194"/>
    </source>
</evidence>
<dbReference type="GO" id="GO:0005829">
    <property type="term" value="C:cytosol"/>
    <property type="evidence" value="ECO:0007669"/>
    <property type="project" value="TreeGrafter"/>
</dbReference>
<dbReference type="InterPro" id="IPR014001">
    <property type="entry name" value="Helicase_ATP-bd"/>
</dbReference>
<keyword evidence="3" id="KW-0347">Helicase</keyword>
<dbReference type="PANTHER" id="PTHR47396">
    <property type="entry name" value="TYPE I RESTRICTION ENZYME ECOKI R PROTEIN"/>
    <property type="match status" value="1"/>
</dbReference>
<keyword evidence="3" id="KW-0547">Nucleotide-binding</keyword>
<dbReference type="AlphaFoldDB" id="A0A558HKB0"/>
<keyword evidence="3" id="KW-0067">ATP-binding</keyword>
<dbReference type="PROSITE" id="PS51192">
    <property type="entry name" value="HELICASE_ATP_BIND_1"/>
    <property type="match status" value="1"/>
</dbReference>
<dbReference type="RefSeq" id="WP_144727623.1">
    <property type="nucleotide sequence ID" value="NZ_CAWOWR010000127.1"/>
</dbReference>
<dbReference type="InterPro" id="IPR050742">
    <property type="entry name" value="Helicase_Restrict-Modif_Enz"/>
</dbReference>
<organism evidence="3 4">
    <name type="scientific">Cobetia crustatorum</name>
    <dbReference type="NCBI Taxonomy" id="553385"/>
    <lineage>
        <taxon>Bacteria</taxon>
        <taxon>Pseudomonadati</taxon>
        <taxon>Pseudomonadota</taxon>
        <taxon>Gammaproteobacteria</taxon>
        <taxon>Oceanospirillales</taxon>
        <taxon>Halomonadaceae</taxon>
        <taxon>Cobetia</taxon>
    </lineage>
</organism>
<dbReference type="InterPro" id="IPR006935">
    <property type="entry name" value="Helicase/UvrB_N"/>
</dbReference>
<dbReference type="SMART" id="SM00490">
    <property type="entry name" value="HELICc"/>
    <property type="match status" value="1"/>
</dbReference>
<evidence type="ECO:0000313" key="3">
    <source>
        <dbReference type="EMBL" id="TVU69575.1"/>
    </source>
</evidence>
<feature type="domain" description="Helicase C-terminal" evidence="2">
    <location>
        <begin position="237"/>
        <end position="398"/>
    </location>
</feature>
<dbReference type="GO" id="GO:0004386">
    <property type="term" value="F:helicase activity"/>
    <property type="evidence" value="ECO:0007669"/>
    <property type="project" value="UniProtKB-KW"/>
</dbReference>
<dbReference type="GO" id="GO:0003677">
    <property type="term" value="F:DNA binding"/>
    <property type="evidence" value="ECO:0007669"/>
    <property type="project" value="InterPro"/>
</dbReference>
<accession>A0A558HKB0</accession>
<dbReference type="EMBL" id="VNFH01000007">
    <property type="protein sequence ID" value="TVU69575.1"/>
    <property type="molecule type" value="Genomic_DNA"/>
</dbReference>
<name>A0A558HKB0_9GAMM</name>
<keyword evidence="3" id="KW-0378">Hydrolase</keyword>
<gene>
    <name evidence="3" type="ORF">FQP86_10660</name>
</gene>
<dbReference type="GO" id="GO:0016787">
    <property type="term" value="F:hydrolase activity"/>
    <property type="evidence" value="ECO:0007669"/>
    <property type="project" value="InterPro"/>
</dbReference>
<comment type="caution">
    <text evidence="3">The sequence shown here is derived from an EMBL/GenBank/DDBJ whole genome shotgun (WGS) entry which is preliminary data.</text>
</comment>